<proteinExistence type="predicted"/>
<sequence>MFQVPAAVLTAGLLGCRGDAEEFCERDLTGRDSDRFLSVYSPGVLADSEELDHSSSSIVIPDGSRYFISALIPVYPNDVRVLLGNFMPQDPYMFYVAFGHVTSPFLYLPAFRLYVTLGPPLHHEMNFTFFRARTIIRSGQWWCAPFITLIIPHHLDFPVRLSLARRNLYQYTDRARLEDLDLPNVEIVPRVRRAWRRDVVVMGLITQIQAAMASRLEQSWKSGKVGESTVRLGIDSQQLLIGWKHSCKEWEGTGWHWNGHGHSGMGTGTGILLAHSQTGTGILLARALAYWHGHSHTGTGRHILAHTGTGTDMGTTGMDNW</sequence>
<name>A0A166L2T4_9AGAM</name>
<evidence type="ECO:0000313" key="1">
    <source>
        <dbReference type="EMBL" id="KZP22517.1"/>
    </source>
</evidence>
<dbReference type="EMBL" id="KV417539">
    <property type="protein sequence ID" value="KZP22517.1"/>
    <property type="molecule type" value="Genomic_DNA"/>
</dbReference>
<organism evidence="1">
    <name type="scientific">Athelia psychrophila</name>
    <dbReference type="NCBI Taxonomy" id="1759441"/>
    <lineage>
        <taxon>Eukaryota</taxon>
        <taxon>Fungi</taxon>
        <taxon>Dikarya</taxon>
        <taxon>Basidiomycota</taxon>
        <taxon>Agaricomycotina</taxon>
        <taxon>Agaricomycetes</taxon>
        <taxon>Agaricomycetidae</taxon>
        <taxon>Atheliales</taxon>
        <taxon>Atheliaceae</taxon>
        <taxon>Athelia</taxon>
    </lineage>
</organism>
<reference evidence="1" key="1">
    <citation type="journal article" date="2016" name="Mol. Biol. Evol.">
        <title>Comparative Genomics of Early-Diverging Mushroom-Forming Fungi Provides Insights into the Origins of Lignocellulose Decay Capabilities.</title>
        <authorList>
            <person name="Nagy L.G."/>
            <person name="Riley R."/>
            <person name="Tritt A."/>
            <person name="Adam C."/>
            <person name="Daum C."/>
            <person name="Floudas D."/>
            <person name="Sun H."/>
            <person name="Yadav J.S."/>
            <person name="Pangilinan J."/>
            <person name="Larsson K.H."/>
            <person name="Matsuura K."/>
            <person name="Barry K."/>
            <person name="Labutti K."/>
            <person name="Kuo R."/>
            <person name="Ohm R.A."/>
            <person name="Bhattacharya S.S."/>
            <person name="Shirouzu T."/>
            <person name="Yoshinaga Y."/>
            <person name="Martin F.M."/>
            <person name="Grigoriev I.V."/>
            <person name="Hibbett D.S."/>
        </authorList>
    </citation>
    <scope>NUCLEOTIDE SEQUENCE [LARGE SCALE GENOMIC DNA]</scope>
    <source>
        <strain evidence="1">CBS 109695</strain>
    </source>
</reference>
<accession>A0A166L2T4</accession>
<gene>
    <name evidence="1" type="ORF">FIBSPDRAFT_890392</name>
</gene>
<protein>
    <submittedName>
        <fullName evidence="1">Uncharacterized protein</fullName>
    </submittedName>
</protein>
<dbReference type="AlphaFoldDB" id="A0A166L2T4"/>